<evidence type="ECO:0000313" key="2">
    <source>
        <dbReference type="Proteomes" id="UP000318758"/>
    </source>
</evidence>
<dbReference type="PANTHER" id="PTHR36154:SF1">
    <property type="entry name" value="DNA-BINDING TRANSCRIPTIONAL ACTIVATOR ALPA"/>
    <property type="match status" value="1"/>
</dbReference>
<gene>
    <name evidence="1" type="ORF">FGA12_13020</name>
</gene>
<dbReference type="EMBL" id="CP041153">
    <property type="protein sequence ID" value="QDF75995.1"/>
    <property type="molecule type" value="Genomic_DNA"/>
</dbReference>
<proteinExistence type="predicted"/>
<protein>
    <submittedName>
        <fullName evidence="1">AlpA family transcriptional regulator</fullName>
    </submittedName>
</protein>
<organism evidence="1 2">
    <name type="scientific">Shewanella marisflavi</name>
    <dbReference type="NCBI Taxonomy" id="260364"/>
    <lineage>
        <taxon>Bacteria</taxon>
        <taxon>Pseudomonadati</taxon>
        <taxon>Pseudomonadota</taxon>
        <taxon>Gammaproteobacteria</taxon>
        <taxon>Alteromonadales</taxon>
        <taxon>Shewanellaceae</taxon>
        <taxon>Shewanella</taxon>
    </lineage>
</organism>
<accession>A0ABX5WQE6</accession>
<dbReference type="Pfam" id="PF05930">
    <property type="entry name" value="Phage_AlpA"/>
    <property type="match status" value="1"/>
</dbReference>
<evidence type="ECO:0000313" key="1">
    <source>
        <dbReference type="EMBL" id="QDF75995.1"/>
    </source>
</evidence>
<sequence>MSHKIIRLPEVKEMVGLSRPSIYKRMAIGDFPPAISLGGRAVGWLQSDIELWLDKRIAVSKGADND</sequence>
<dbReference type="InterPro" id="IPR052931">
    <property type="entry name" value="Prophage_regulatory_activator"/>
</dbReference>
<dbReference type="RefSeq" id="WP_033538542.1">
    <property type="nucleotide sequence ID" value="NZ_CP041153.1"/>
</dbReference>
<dbReference type="Gene3D" id="1.10.238.160">
    <property type="match status" value="1"/>
</dbReference>
<keyword evidence="2" id="KW-1185">Reference proteome</keyword>
<name>A0ABX5WQE6_9GAMM</name>
<reference evidence="1 2" key="1">
    <citation type="submission" date="2019-06" db="EMBL/GenBank/DDBJ databases">
        <title>Complete genome of Shewanella marisflavi ECSMB14101, a mussel settlement-inducing bacterium isolated from East China Sea.</title>
        <authorList>
            <person name="Yang J."/>
            <person name="Liang X."/>
            <person name="Chang R."/>
            <person name="Peng L."/>
        </authorList>
    </citation>
    <scope>NUCLEOTIDE SEQUENCE [LARGE SCALE GENOMIC DNA]</scope>
    <source>
        <strain evidence="1 2">ECSMB14101</strain>
    </source>
</reference>
<dbReference type="PANTHER" id="PTHR36154">
    <property type="entry name" value="DNA-BINDING TRANSCRIPTIONAL ACTIVATOR ALPA"/>
    <property type="match status" value="1"/>
</dbReference>
<dbReference type="Proteomes" id="UP000318758">
    <property type="component" value="Chromosome"/>
</dbReference>
<dbReference type="InterPro" id="IPR010260">
    <property type="entry name" value="AlpA"/>
</dbReference>